<dbReference type="AlphaFoldDB" id="E6MQQ2"/>
<dbReference type="EMBL" id="AEQO01000148">
    <property type="protein sequence ID" value="EFV04051.1"/>
    <property type="molecule type" value="Genomic_DNA"/>
</dbReference>
<dbReference type="HOGENOM" id="CLU_3187464_0_0_10"/>
<comment type="caution">
    <text evidence="2">The sequence shown here is derived from an EMBL/GenBank/DDBJ whole genome shotgun (WGS) entry which is preliminary data.</text>
</comment>
<reference evidence="2 3" key="1">
    <citation type="submission" date="2010-12" db="EMBL/GenBank/DDBJ databases">
        <authorList>
            <person name="Muzny D."/>
            <person name="Qin X."/>
            <person name="Deng J."/>
            <person name="Jiang H."/>
            <person name="Liu Y."/>
            <person name="Qu J."/>
            <person name="Song X.-Z."/>
            <person name="Zhang L."/>
            <person name="Thornton R."/>
            <person name="Coyle M."/>
            <person name="Francisco L."/>
            <person name="Jackson L."/>
            <person name="Javaid M."/>
            <person name="Korchina V."/>
            <person name="Kovar C."/>
            <person name="Mata R."/>
            <person name="Mathew T."/>
            <person name="Ngo R."/>
            <person name="Nguyen L."/>
            <person name="Nguyen N."/>
            <person name="Okwuonu G."/>
            <person name="Ongeri F."/>
            <person name="Pham C."/>
            <person name="Simmons D."/>
            <person name="Wilczek-Boney K."/>
            <person name="Hale W."/>
            <person name="Jakkamsetti A."/>
            <person name="Pham P."/>
            <person name="Ruth R."/>
            <person name="San Lucas F."/>
            <person name="Warren J."/>
            <person name="Zhang J."/>
            <person name="Zhao Z."/>
            <person name="Zhou C."/>
            <person name="Zhu D."/>
            <person name="Lee S."/>
            <person name="Bess C."/>
            <person name="Blankenburg K."/>
            <person name="Forbes L."/>
            <person name="Fu Q."/>
            <person name="Gubbala S."/>
            <person name="Hirani K."/>
            <person name="Jayaseelan J.C."/>
            <person name="Lara F."/>
            <person name="Munidasa M."/>
            <person name="Palculict T."/>
            <person name="Patil S."/>
            <person name="Pu L.-L."/>
            <person name="Saada N."/>
            <person name="Tang L."/>
            <person name="Weissenberger G."/>
            <person name="Zhu Y."/>
            <person name="Hemphill L."/>
            <person name="Shang Y."/>
            <person name="Youmans B."/>
            <person name="Ayvaz T."/>
            <person name="Ross M."/>
            <person name="Santibanez J."/>
            <person name="Aqrawi P."/>
            <person name="Gross S."/>
            <person name="Joshi V."/>
            <person name="Fowler G."/>
            <person name="Nazareth L."/>
            <person name="Reid J."/>
            <person name="Worley K."/>
            <person name="Petrosino J."/>
            <person name="Highlander S."/>
            <person name="Gibbs R."/>
        </authorList>
    </citation>
    <scope>NUCLEOTIDE SEQUENCE [LARGE SCALE GENOMIC DNA]</scope>
    <source>
        <strain evidence="2 3">DSM 15606</strain>
    </source>
</reference>
<accession>E6MQQ2</accession>
<feature type="transmembrane region" description="Helical" evidence="1">
    <location>
        <begin position="28"/>
        <end position="45"/>
    </location>
</feature>
<keyword evidence="3" id="KW-1185">Reference proteome</keyword>
<organism evidence="2 3">
    <name type="scientific">Segatella salivae DSM 15606</name>
    <dbReference type="NCBI Taxonomy" id="888832"/>
    <lineage>
        <taxon>Bacteria</taxon>
        <taxon>Pseudomonadati</taxon>
        <taxon>Bacteroidota</taxon>
        <taxon>Bacteroidia</taxon>
        <taxon>Bacteroidales</taxon>
        <taxon>Prevotellaceae</taxon>
        <taxon>Segatella</taxon>
    </lineage>
</organism>
<gene>
    <name evidence="2" type="ORF">HMPREF9420_1820</name>
</gene>
<proteinExistence type="predicted"/>
<name>E6MQQ2_9BACT</name>
<evidence type="ECO:0000313" key="3">
    <source>
        <dbReference type="Proteomes" id="UP000003874"/>
    </source>
</evidence>
<sequence>MICVISLYKIRQNTRPFDANHKAKWRRWRGLLCHFAFSFAFTYVTN</sequence>
<protein>
    <submittedName>
        <fullName evidence="2">Uncharacterized protein</fullName>
    </submittedName>
</protein>
<keyword evidence="1" id="KW-1133">Transmembrane helix</keyword>
<evidence type="ECO:0000256" key="1">
    <source>
        <dbReference type="SAM" id="Phobius"/>
    </source>
</evidence>
<dbReference type="Proteomes" id="UP000003874">
    <property type="component" value="Unassembled WGS sequence"/>
</dbReference>
<keyword evidence="1" id="KW-0812">Transmembrane</keyword>
<keyword evidence="1" id="KW-0472">Membrane</keyword>
<evidence type="ECO:0000313" key="2">
    <source>
        <dbReference type="EMBL" id="EFV04051.1"/>
    </source>
</evidence>